<proteinExistence type="predicted"/>
<feature type="chain" id="PRO_5014436538" evidence="6">
    <location>
        <begin position="20"/>
        <end position="783"/>
    </location>
</feature>
<dbReference type="InterPro" id="IPR009011">
    <property type="entry name" value="Man6P_isomerase_rcpt-bd_dom_sf"/>
</dbReference>
<dbReference type="Pfam" id="PF01549">
    <property type="entry name" value="ShK"/>
    <property type="match status" value="1"/>
</dbReference>
<keyword evidence="10" id="KW-1185">Reference proteome</keyword>
<dbReference type="AlphaFoldDB" id="A0A2K3DS68"/>
<evidence type="ECO:0000256" key="4">
    <source>
        <dbReference type="ARBA" id="ARBA00023157"/>
    </source>
</evidence>
<dbReference type="GeneID" id="5726299"/>
<dbReference type="OrthoDB" id="291007at2759"/>
<evidence type="ECO:0000256" key="1">
    <source>
        <dbReference type="ARBA" id="ARBA00004240"/>
    </source>
</evidence>
<keyword evidence="4" id="KW-1015">Disulfide bond</keyword>
<dbReference type="PaxDb" id="3055-EDP07177"/>
<feature type="region of interest" description="Disordered" evidence="5">
    <location>
        <begin position="246"/>
        <end position="351"/>
    </location>
</feature>
<feature type="compositionally biased region" description="Acidic residues" evidence="5">
    <location>
        <begin position="289"/>
        <end position="305"/>
    </location>
</feature>
<evidence type="ECO:0000313" key="10">
    <source>
        <dbReference type="Proteomes" id="UP000006906"/>
    </source>
</evidence>
<feature type="compositionally biased region" description="Gly residues" evidence="5">
    <location>
        <begin position="552"/>
        <end position="569"/>
    </location>
</feature>
<evidence type="ECO:0000256" key="3">
    <source>
        <dbReference type="ARBA" id="ARBA00022824"/>
    </source>
</evidence>
<dbReference type="Gramene" id="PNW83385">
    <property type="protein sequence ID" value="PNW83385"/>
    <property type="gene ID" value="CHLRE_05g245350v5"/>
</dbReference>
<evidence type="ECO:0000259" key="7">
    <source>
        <dbReference type="PROSITE" id="PS51670"/>
    </source>
</evidence>
<feature type="compositionally biased region" description="Gly residues" evidence="5">
    <location>
        <begin position="752"/>
        <end position="775"/>
    </location>
</feature>
<dbReference type="GO" id="GO:0005788">
    <property type="term" value="C:endoplasmic reticulum lumen"/>
    <property type="evidence" value="ECO:0000318"/>
    <property type="project" value="GO_Central"/>
</dbReference>
<dbReference type="RefSeq" id="XP_042924654.1">
    <property type="nucleotide sequence ID" value="XM_043062492.1"/>
</dbReference>
<dbReference type="InterPro" id="IPR044865">
    <property type="entry name" value="MRH_dom"/>
</dbReference>
<dbReference type="GO" id="GO:0030968">
    <property type="term" value="P:endoplasmic reticulum unfolded protein response"/>
    <property type="evidence" value="ECO:0007669"/>
    <property type="project" value="InterPro"/>
</dbReference>
<dbReference type="KEGG" id="cre:CHLRE_05g245350v5"/>
<dbReference type="ExpressionAtlas" id="A0A2K3DS68">
    <property type="expression patterns" value="baseline"/>
</dbReference>
<dbReference type="PANTHER" id="PTHR15414">
    <property type="entry name" value="OS-9-RELATED"/>
    <property type="match status" value="1"/>
</dbReference>
<feature type="region of interest" description="Disordered" evidence="5">
    <location>
        <begin position="752"/>
        <end position="783"/>
    </location>
</feature>
<dbReference type="InterPro" id="IPR045149">
    <property type="entry name" value="OS-9-like"/>
</dbReference>
<evidence type="ECO:0000313" key="9">
    <source>
        <dbReference type="EMBL" id="PNW83385.1"/>
    </source>
</evidence>
<evidence type="ECO:0000256" key="6">
    <source>
        <dbReference type="SAM" id="SignalP"/>
    </source>
</evidence>
<dbReference type="InterPro" id="IPR003582">
    <property type="entry name" value="ShKT_dom"/>
</dbReference>
<sequence>MWRNALLLGLALWISRGSAVNYVFDEFLFSKDTWHLWKVENPLADFNPSDLVPRAKETFPGYEHSEFNSLDGPMSRLPPSSRPTSAGLASDVEAIDDDNMLEHAAKAAQCTTCHVLVSVVWGRLTSDILSGEAVTPKHVREHLDDACDKDALDTMLKKYTIIKMESDGGPSAAAGGGGSALMFFVVRERRGGAKAAGATDAEEAAVVMSCKTLVREAGKDLVATLIEQLANYRREALRLLVKHGRDGGNEQEELPAGSSSSGSSSSGSGSSGQLPKLDGSRGGSSSGGVEEDDEYVDPDDLDEEGGVLSADAKKAKAVAGGNGSKGGGSSSGAKPTGGSSSGGGGKPAQPRTVKGLLIKANPGEPECGDLHAKCPEWAASGECEVNPNYMIGTAGHKGHCRKSCGMCQPTDLLSAAPALAADLEALSAALLLAAKNLGCGASGACLTGVSGMAFGAGLIKQPQQSGSGSGGGVQPAPGVGIQGVVGIGVGANGKKELPPGMKEFPGGFILGKPWWGIPDVRAVPTAQRKPVPGLDGAASASGSGSAASASGSGFGGAADAAGGGEGGGTSQPPTHAEVDRVLAPALAHRLLSIPSDFFIYEYLYKNHTRHYHPDADGRLTEDWLLGKFSRESLSLISSATGEVAGLEELDLLPGGAHGDRLKAHTWPYVKQVYAGGDECVLGGGRRVVRRVEARIACSPDSALYMLIREPDFCTYTFVIYVPQLCELPYYRPRPKPGAGGAGAGAGVGAGGGAGVGGSGSSGSGSGSGSNSGGGSAKRRRGRT</sequence>
<comment type="subcellular location">
    <subcellularLocation>
        <location evidence="1">Endoplasmic reticulum</location>
    </subcellularLocation>
</comment>
<feature type="region of interest" description="Disordered" evidence="5">
    <location>
        <begin position="66"/>
        <end position="87"/>
    </location>
</feature>
<keyword evidence="3" id="KW-0256">Endoplasmic reticulum</keyword>
<protein>
    <submittedName>
        <fullName evidence="9">Uncharacterized protein</fullName>
    </submittedName>
</protein>
<evidence type="ECO:0000259" key="8">
    <source>
        <dbReference type="PROSITE" id="PS51914"/>
    </source>
</evidence>
<evidence type="ECO:0000256" key="2">
    <source>
        <dbReference type="ARBA" id="ARBA00022729"/>
    </source>
</evidence>
<reference evidence="9 10" key="1">
    <citation type="journal article" date="2007" name="Science">
        <title>The Chlamydomonas genome reveals the evolution of key animal and plant functions.</title>
        <authorList>
            <person name="Merchant S.S."/>
            <person name="Prochnik S.E."/>
            <person name="Vallon O."/>
            <person name="Harris E.H."/>
            <person name="Karpowicz S.J."/>
            <person name="Witman G.B."/>
            <person name="Terry A."/>
            <person name="Salamov A."/>
            <person name="Fritz-Laylin L.K."/>
            <person name="Marechal-Drouard L."/>
            <person name="Marshall W.F."/>
            <person name="Qu L.H."/>
            <person name="Nelson D.R."/>
            <person name="Sanderfoot A.A."/>
            <person name="Spalding M.H."/>
            <person name="Kapitonov V.V."/>
            <person name="Ren Q."/>
            <person name="Ferris P."/>
            <person name="Lindquist E."/>
            <person name="Shapiro H."/>
            <person name="Lucas S.M."/>
            <person name="Grimwood J."/>
            <person name="Schmutz J."/>
            <person name="Cardol P."/>
            <person name="Cerutti H."/>
            <person name="Chanfreau G."/>
            <person name="Chen C.L."/>
            <person name="Cognat V."/>
            <person name="Croft M.T."/>
            <person name="Dent R."/>
            <person name="Dutcher S."/>
            <person name="Fernandez E."/>
            <person name="Fukuzawa H."/>
            <person name="Gonzalez-Ballester D."/>
            <person name="Gonzalez-Halphen D."/>
            <person name="Hallmann A."/>
            <person name="Hanikenne M."/>
            <person name="Hippler M."/>
            <person name="Inwood W."/>
            <person name="Jabbari K."/>
            <person name="Kalanon M."/>
            <person name="Kuras R."/>
            <person name="Lefebvre P.A."/>
            <person name="Lemaire S.D."/>
            <person name="Lobanov A.V."/>
            <person name="Lohr M."/>
            <person name="Manuell A."/>
            <person name="Meier I."/>
            <person name="Mets L."/>
            <person name="Mittag M."/>
            <person name="Mittelmeier T."/>
            <person name="Moroney J.V."/>
            <person name="Moseley J."/>
            <person name="Napoli C."/>
            <person name="Nedelcu A.M."/>
            <person name="Niyogi K."/>
            <person name="Novoselov S.V."/>
            <person name="Paulsen I.T."/>
            <person name="Pazour G."/>
            <person name="Purton S."/>
            <person name="Ral J.P."/>
            <person name="Riano-Pachon D.M."/>
            <person name="Riekhof W."/>
            <person name="Rymarquis L."/>
            <person name="Schroda M."/>
            <person name="Stern D."/>
            <person name="Umen J."/>
            <person name="Willows R."/>
            <person name="Wilson N."/>
            <person name="Zimmer S.L."/>
            <person name="Allmer J."/>
            <person name="Balk J."/>
            <person name="Bisova K."/>
            <person name="Chen C.J."/>
            <person name="Elias M."/>
            <person name="Gendler K."/>
            <person name="Hauser C."/>
            <person name="Lamb M.R."/>
            <person name="Ledford H."/>
            <person name="Long J.C."/>
            <person name="Minagawa J."/>
            <person name="Page M.D."/>
            <person name="Pan J."/>
            <person name="Pootakham W."/>
            <person name="Roje S."/>
            <person name="Rose A."/>
            <person name="Stahlberg E."/>
            <person name="Terauchi A.M."/>
            <person name="Yang P."/>
            <person name="Ball S."/>
            <person name="Bowler C."/>
            <person name="Dieckmann C.L."/>
            <person name="Gladyshev V.N."/>
            <person name="Green P."/>
            <person name="Jorgensen R."/>
            <person name="Mayfield S."/>
            <person name="Mueller-Roeber B."/>
            <person name="Rajamani S."/>
            <person name="Sayre R.T."/>
            <person name="Brokstein P."/>
            <person name="Dubchak I."/>
            <person name="Goodstein D."/>
            <person name="Hornick L."/>
            <person name="Huang Y.W."/>
            <person name="Jhaveri J."/>
            <person name="Luo Y."/>
            <person name="Martinez D."/>
            <person name="Ngau W.C."/>
            <person name="Otillar B."/>
            <person name="Poliakov A."/>
            <person name="Porter A."/>
            <person name="Szajkowski L."/>
            <person name="Werner G."/>
            <person name="Zhou K."/>
            <person name="Grigoriev I.V."/>
            <person name="Rokhsar D.S."/>
            <person name="Grossman A.R."/>
        </authorList>
    </citation>
    <scope>NUCLEOTIDE SEQUENCE [LARGE SCALE GENOMIC DNA]</scope>
    <source>
        <strain evidence="10">CC-503</strain>
    </source>
</reference>
<dbReference type="EMBL" id="CM008966">
    <property type="protein sequence ID" value="PNW83385.1"/>
    <property type="molecule type" value="Genomic_DNA"/>
</dbReference>
<feature type="compositionally biased region" description="Low complexity" evidence="5">
    <location>
        <begin position="257"/>
        <end position="272"/>
    </location>
</feature>
<dbReference type="PROSITE" id="PS51670">
    <property type="entry name" value="SHKT"/>
    <property type="match status" value="1"/>
</dbReference>
<name>A0A2K3DS68_CHLRE</name>
<dbReference type="PROSITE" id="PS51914">
    <property type="entry name" value="MRH"/>
    <property type="match status" value="1"/>
</dbReference>
<dbReference type="Gene3D" id="2.70.130.10">
    <property type="entry name" value="Mannose-6-phosphate receptor binding domain"/>
    <property type="match status" value="1"/>
</dbReference>
<gene>
    <name evidence="9" type="ORF">CHLRE_05g245350v5</name>
</gene>
<feature type="signal peptide" evidence="6">
    <location>
        <begin position="1"/>
        <end position="19"/>
    </location>
</feature>
<accession>A0A2K3DS68</accession>
<dbReference type="PANTHER" id="PTHR15414:SF0">
    <property type="entry name" value="ENDOPLASMIC RETICULUM LECTIN 1"/>
    <property type="match status" value="1"/>
</dbReference>
<dbReference type="SMART" id="SM00254">
    <property type="entry name" value="ShKT"/>
    <property type="match status" value="1"/>
</dbReference>
<organism evidence="9 10">
    <name type="scientific">Chlamydomonas reinhardtii</name>
    <name type="common">Chlamydomonas smithii</name>
    <dbReference type="NCBI Taxonomy" id="3055"/>
    <lineage>
        <taxon>Eukaryota</taxon>
        <taxon>Viridiplantae</taxon>
        <taxon>Chlorophyta</taxon>
        <taxon>core chlorophytes</taxon>
        <taxon>Chlorophyceae</taxon>
        <taxon>CS clade</taxon>
        <taxon>Chlamydomonadales</taxon>
        <taxon>Chlamydomonadaceae</taxon>
        <taxon>Chlamydomonas</taxon>
    </lineage>
</organism>
<dbReference type="GO" id="GO:0030970">
    <property type="term" value="P:retrograde protein transport, ER to cytosol"/>
    <property type="evidence" value="ECO:0000318"/>
    <property type="project" value="GO_Central"/>
</dbReference>
<feature type="compositionally biased region" description="Gly residues" evidence="5">
    <location>
        <begin position="320"/>
        <end position="330"/>
    </location>
</feature>
<feature type="region of interest" description="Disordered" evidence="5">
    <location>
        <begin position="527"/>
        <end position="575"/>
    </location>
</feature>
<dbReference type="Proteomes" id="UP000006906">
    <property type="component" value="Chromosome 5"/>
</dbReference>
<evidence type="ECO:0000256" key="5">
    <source>
        <dbReference type="SAM" id="MobiDB-lite"/>
    </source>
</evidence>
<feature type="domain" description="ShKT" evidence="7">
    <location>
        <begin position="367"/>
        <end position="407"/>
    </location>
</feature>
<dbReference type="InParanoid" id="A0A2K3DS68"/>
<feature type="domain" description="MRH" evidence="8">
    <location>
        <begin position="595"/>
        <end position="727"/>
    </location>
</feature>
<feature type="compositionally biased region" description="Low complexity" evidence="5">
    <location>
        <begin position="536"/>
        <end position="551"/>
    </location>
</feature>
<keyword evidence="2 6" id="KW-0732">Signal</keyword>